<dbReference type="Proteomes" id="UP000077552">
    <property type="component" value="Unassembled WGS sequence"/>
</dbReference>
<evidence type="ECO:0000313" key="3">
    <source>
        <dbReference type="Proteomes" id="UP000077552"/>
    </source>
</evidence>
<gene>
    <name evidence="2" type="ORF">A7A78_00120</name>
</gene>
<dbReference type="OrthoDB" id="1430898at2"/>
<feature type="chain" id="PRO_5008392326" description="DUF4252 domain-containing protein" evidence="1">
    <location>
        <begin position="19"/>
        <end position="181"/>
    </location>
</feature>
<evidence type="ECO:0008006" key="4">
    <source>
        <dbReference type="Google" id="ProtNLM"/>
    </source>
</evidence>
<protein>
    <recommendedName>
        <fullName evidence="4">DUF4252 domain-containing protein</fullName>
    </recommendedName>
</protein>
<dbReference type="EMBL" id="LXIE01000001">
    <property type="protein sequence ID" value="OAD92361.1"/>
    <property type="molecule type" value="Genomic_DNA"/>
</dbReference>
<dbReference type="STRING" id="1385699.A7A78_00120"/>
<evidence type="ECO:0000313" key="2">
    <source>
        <dbReference type="EMBL" id="OAD92361.1"/>
    </source>
</evidence>
<dbReference type="AlphaFoldDB" id="A0A1A9LHZ4"/>
<reference evidence="2 3" key="1">
    <citation type="submission" date="2016-05" db="EMBL/GenBank/DDBJ databases">
        <title>Genome sequencing of Vitellibacter soesokkakensis RSSK-12.</title>
        <authorList>
            <person name="Thevarajoo S."/>
            <person name="Selvaratnam C."/>
            <person name="Goh K.M."/>
            <person name="Chan K.-G."/>
            <person name="Chong C.S."/>
        </authorList>
    </citation>
    <scope>NUCLEOTIDE SEQUENCE [LARGE SCALE GENOMIC DNA]</scope>
    <source>
        <strain evidence="2 3">RSSK-12</strain>
    </source>
</reference>
<name>A0A1A9LHZ4_9FLAO</name>
<comment type="caution">
    <text evidence="2">The sequence shown here is derived from an EMBL/GenBank/DDBJ whole genome shotgun (WGS) entry which is preliminary data.</text>
</comment>
<evidence type="ECO:0000256" key="1">
    <source>
        <dbReference type="SAM" id="SignalP"/>
    </source>
</evidence>
<feature type="signal peptide" evidence="1">
    <location>
        <begin position="1"/>
        <end position="18"/>
    </location>
</feature>
<sequence>MKHILFTFLILYSICSIAQNEQLILTKKANDLWFQSLIKTEELSEKIDLINKRLIADVDVYIKWGFPDGITVQKIPKLDSIRKIRTEGFCKPLYIVKYESQQIAFRIENPLNDGLTNSVVKLLNTNDIYDLDVWIEDERQVLFGTSADCGIIFLKTKKPKVFSAFKELGLPHFYMDEIENY</sequence>
<accession>A0A1A9LHZ4</accession>
<keyword evidence="3" id="KW-1185">Reference proteome</keyword>
<organism evidence="2 3">
    <name type="scientific">Aequorivita soesokkakensis</name>
    <dbReference type="NCBI Taxonomy" id="1385699"/>
    <lineage>
        <taxon>Bacteria</taxon>
        <taxon>Pseudomonadati</taxon>
        <taxon>Bacteroidota</taxon>
        <taxon>Flavobacteriia</taxon>
        <taxon>Flavobacteriales</taxon>
        <taxon>Flavobacteriaceae</taxon>
        <taxon>Aequorivita</taxon>
    </lineage>
</organism>
<dbReference type="RefSeq" id="WP_068760058.1">
    <property type="nucleotide sequence ID" value="NZ_LXIE01000001.1"/>
</dbReference>
<keyword evidence="1" id="KW-0732">Signal</keyword>
<proteinExistence type="predicted"/>